<dbReference type="Proteomes" id="UP000000852">
    <property type="component" value="Chromosome"/>
</dbReference>
<dbReference type="KEGG" id="phe:Phep_2791"/>
<dbReference type="HOGENOM" id="CLU_688585_0_0_10"/>
<protein>
    <submittedName>
        <fullName evidence="1">Uncharacterized protein</fullName>
    </submittedName>
</protein>
<gene>
    <name evidence="1" type="ordered locus">Phep_2791</name>
</gene>
<dbReference type="eggNOG" id="ENOG502ZSYM">
    <property type="taxonomic scope" value="Bacteria"/>
</dbReference>
<accession>C6Y163</accession>
<dbReference type="AlphaFoldDB" id="C6Y163"/>
<dbReference type="STRING" id="485917.Phep_2791"/>
<proteinExistence type="predicted"/>
<keyword evidence="2" id="KW-1185">Reference proteome</keyword>
<name>C6Y163_PEDHD</name>
<dbReference type="EMBL" id="CP001681">
    <property type="protein sequence ID" value="ACU04990.1"/>
    <property type="molecule type" value="Genomic_DNA"/>
</dbReference>
<evidence type="ECO:0000313" key="1">
    <source>
        <dbReference type="EMBL" id="ACU04990.1"/>
    </source>
</evidence>
<organism evidence="1 2">
    <name type="scientific">Pedobacter heparinus (strain ATCC 13125 / DSM 2366 / CIP 104194 / JCM 7457 / NBRC 12017 / NCIMB 9290 / NRRL B-14731 / HIM 762-3)</name>
    <dbReference type="NCBI Taxonomy" id="485917"/>
    <lineage>
        <taxon>Bacteria</taxon>
        <taxon>Pseudomonadati</taxon>
        <taxon>Bacteroidota</taxon>
        <taxon>Sphingobacteriia</taxon>
        <taxon>Sphingobacteriales</taxon>
        <taxon>Sphingobacteriaceae</taxon>
        <taxon>Pedobacter</taxon>
    </lineage>
</organism>
<reference evidence="1 2" key="1">
    <citation type="journal article" date="2009" name="Stand. Genomic Sci.">
        <title>Complete genome sequence of Pedobacter heparinus type strain (HIM 762-3).</title>
        <authorList>
            <person name="Han C."/>
            <person name="Spring S."/>
            <person name="Lapidus A."/>
            <person name="Del Rio T.G."/>
            <person name="Tice H."/>
            <person name="Copeland A."/>
            <person name="Cheng J.F."/>
            <person name="Lucas S."/>
            <person name="Chen F."/>
            <person name="Nolan M."/>
            <person name="Bruce D."/>
            <person name="Goodwin L."/>
            <person name="Pitluck S."/>
            <person name="Ivanova N."/>
            <person name="Mavromatis K."/>
            <person name="Mikhailova N."/>
            <person name="Pati A."/>
            <person name="Chen A."/>
            <person name="Palaniappan K."/>
            <person name="Land M."/>
            <person name="Hauser L."/>
            <person name="Chang Y.J."/>
            <person name="Jeffries C.C."/>
            <person name="Saunders E."/>
            <person name="Chertkov O."/>
            <person name="Brettin T."/>
            <person name="Goker M."/>
            <person name="Rohde M."/>
            <person name="Bristow J."/>
            <person name="Eisen J.A."/>
            <person name="Markowitz V."/>
            <person name="Hugenholtz P."/>
            <person name="Kyrpides N.C."/>
            <person name="Klenk H.P."/>
            <person name="Detter J.C."/>
        </authorList>
    </citation>
    <scope>NUCLEOTIDE SEQUENCE [LARGE SCALE GENOMIC DNA]</scope>
    <source>
        <strain evidence="2">ATCC 13125 / DSM 2366 / CIP 104194 / JCM 7457 / NBRC 12017 / NCIMB 9290 / NRRL B-14731 / HIM 762-3</strain>
    </source>
</reference>
<sequence>MFLIFLAAQVRAQHEGFIYGEIKLKNKQVYTGQIRWSGGQVLWSDILLVAKQVNPNLKYLSEYQLNNLSKDGVEPVLDWKFMNLWKDKYPERKSEILSRFGDIALIHVTGAKEAQLYYKSGSKIRVMVDEHESRHLGKDIVVYNNELVSTIKWSAISTIRFFAGPPRLNHLKGNPLYGTVITTAGPFSGFIQWDKIKCLDNQSLQGILNGEQAVQYEFSDIAEIERFDKGVKVNLKSGKKVYLTDGGDVSATNAGIVVMHPRWGRVIVTWKAFRSIRFEPMPDNLGYEAYESPKKIFAAVTTRDKRMYKGNCVFDMDEEWNCELLEGNKDGMYYQIPFKYISKISPMGQSYTNVTLNDQRELILGHHNDVTAKNWGILVWLENPEHKYIPWSMINEISFR</sequence>
<evidence type="ECO:0000313" key="2">
    <source>
        <dbReference type="Proteomes" id="UP000000852"/>
    </source>
</evidence>